<evidence type="ECO:0000256" key="6">
    <source>
        <dbReference type="ARBA" id="ARBA00022695"/>
    </source>
</evidence>
<proteinExistence type="inferred from homology"/>
<evidence type="ECO:0000256" key="11">
    <source>
        <dbReference type="HAMAP-Rule" id="MF_00366"/>
    </source>
</evidence>
<dbReference type="GO" id="GO:0006351">
    <property type="term" value="P:DNA-templated transcription"/>
    <property type="evidence" value="ECO:0007669"/>
    <property type="project" value="UniProtKB-UniRule"/>
</dbReference>
<reference evidence="12 13" key="1">
    <citation type="submission" date="2018-11" db="EMBL/GenBank/DDBJ databases">
        <title>Genomes From Bacteria Associated with the Canine Oral Cavity: a Test Case for Automated Genome-Based Taxonomic Assignment.</title>
        <authorList>
            <person name="Coil D.A."/>
            <person name="Jospin G."/>
            <person name="Darling A.E."/>
            <person name="Wallis C."/>
            <person name="Davis I.J."/>
            <person name="Harris S."/>
            <person name="Eisen J.A."/>
            <person name="Holcombe L.J."/>
            <person name="O'Flynn C."/>
        </authorList>
    </citation>
    <scope>NUCLEOTIDE SEQUENCE [LARGE SCALE GENOMIC DNA]</scope>
    <source>
        <strain evidence="12 13">OH770</strain>
    </source>
</reference>
<comment type="similarity">
    <text evidence="1 11">Belongs to the RNA polymerase subunit omega family.</text>
</comment>
<keyword evidence="6 11" id="KW-0548">Nucleotidyltransferase</keyword>
<comment type="function">
    <text evidence="11">Promotes RNA polymerase assembly. Latches the N- and C-terminal regions of the beta' subunit thereby facilitating its interaction with the beta and alpha subunits.</text>
</comment>
<evidence type="ECO:0000256" key="3">
    <source>
        <dbReference type="ARBA" id="ARBA00013725"/>
    </source>
</evidence>
<dbReference type="HAMAP" id="MF_00366">
    <property type="entry name" value="RNApol_bact_RpoZ"/>
    <property type="match status" value="1"/>
</dbReference>
<evidence type="ECO:0000256" key="1">
    <source>
        <dbReference type="ARBA" id="ARBA00006711"/>
    </source>
</evidence>
<dbReference type="PANTHER" id="PTHR34476:SF1">
    <property type="entry name" value="DNA-DIRECTED RNA POLYMERASE SUBUNIT OMEGA"/>
    <property type="match status" value="1"/>
</dbReference>
<evidence type="ECO:0000256" key="5">
    <source>
        <dbReference type="ARBA" id="ARBA00022679"/>
    </source>
</evidence>
<dbReference type="SMART" id="SM01409">
    <property type="entry name" value="RNA_pol_Rpb6"/>
    <property type="match status" value="1"/>
</dbReference>
<sequence>MSGIVAQPEGITYPPIDDLLEHVDSKYALVIFAAKRARQINSYNRQLEQNVIQFVGPVVDVEPDEKPLAIALREIDEGLLSLEADPEA</sequence>
<comment type="subunit">
    <text evidence="8 11">The RNAP catalytic core consists of 2 alpha, 1 beta, 1 beta' and 1 omega subunit. When a sigma factor is associated with the core the holoenzyme is formed, which can initiate transcription.</text>
</comment>
<keyword evidence="4 11" id="KW-0240">DNA-directed RNA polymerase</keyword>
<keyword evidence="5 11" id="KW-0808">Transferase</keyword>
<dbReference type="GO" id="GO:0003899">
    <property type="term" value="F:DNA-directed RNA polymerase activity"/>
    <property type="evidence" value="ECO:0007669"/>
    <property type="project" value="UniProtKB-UniRule"/>
</dbReference>
<dbReference type="Pfam" id="PF01192">
    <property type="entry name" value="RNA_pol_Rpb6"/>
    <property type="match status" value="1"/>
</dbReference>
<keyword evidence="7 11" id="KW-0804">Transcription</keyword>
<dbReference type="OrthoDB" id="8481372at2"/>
<dbReference type="NCBIfam" id="TIGR00690">
    <property type="entry name" value="rpoZ"/>
    <property type="match status" value="1"/>
</dbReference>
<dbReference type="Proteomes" id="UP000280444">
    <property type="component" value="Unassembled WGS sequence"/>
</dbReference>
<dbReference type="GO" id="GO:0000428">
    <property type="term" value="C:DNA-directed RNA polymerase complex"/>
    <property type="evidence" value="ECO:0007669"/>
    <property type="project" value="UniProtKB-KW"/>
</dbReference>
<evidence type="ECO:0000256" key="4">
    <source>
        <dbReference type="ARBA" id="ARBA00022478"/>
    </source>
</evidence>
<organism evidence="12 13">
    <name type="scientific">Schaalia canis</name>
    <dbReference type="NCBI Taxonomy" id="100469"/>
    <lineage>
        <taxon>Bacteria</taxon>
        <taxon>Bacillati</taxon>
        <taxon>Actinomycetota</taxon>
        <taxon>Actinomycetes</taxon>
        <taxon>Actinomycetales</taxon>
        <taxon>Actinomycetaceae</taxon>
        <taxon>Schaalia</taxon>
    </lineage>
</organism>
<evidence type="ECO:0000256" key="8">
    <source>
        <dbReference type="ARBA" id="ARBA00025935"/>
    </source>
</evidence>
<comment type="caution">
    <text evidence="12">The sequence shown here is derived from an EMBL/GenBank/DDBJ whole genome shotgun (WGS) entry which is preliminary data.</text>
</comment>
<dbReference type="Gene3D" id="3.90.940.10">
    <property type="match status" value="1"/>
</dbReference>
<comment type="catalytic activity">
    <reaction evidence="10 11">
        <text>RNA(n) + a ribonucleoside 5'-triphosphate = RNA(n+1) + diphosphate</text>
        <dbReference type="Rhea" id="RHEA:21248"/>
        <dbReference type="Rhea" id="RHEA-COMP:14527"/>
        <dbReference type="Rhea" id="RHEA-COMP:17342"/>
        <dbReference type="ChEBI" id="CHEBI:33019"/>
        <dbReference type="ChEBI" id="CHEBI:61557"/>
        <dbReference type="ChEBI" id="CHEBI:140395"/>
        <dbReference type="EC" id="2.7.7.6"/>
    </reaction>
</comment>
<dbReference type="SUPFAM" id="SSF63562">
    <property type="entry name" value="RPB6/omega subunit-like"/>
    <property type="match status" value="1"/>
</dbReference>
<dbReference type="InterPro" id="IPR036161">
    <property type="entry name" value="RPB6/omega-like_sf"/>
</dbReference>
<keyword evidence="13" id="KW-1185">Reference proteome</keyword>
<evidence type="ECO:0000256" key="7">
    <source>
        <dbReference type="ARBA" id="ARBA00023163"/>
    </source>
</evidence>
<dbReference type="EC" id="2.7.7.6" evidence="2 11"/>
<name>A0A3P1SGW9_9ACTO</name>
<evidence type="ECO:0000256" key="9">
    <source>
        <dbReference type="ARBA" id="ARBA00029924"/>
    </source>
</evidence>
<dbReference type="PANTHER" id="PTHR34476">
    <property type="entry name" value="DNA-DIRECTED RNA POLYMERASE SUBUNIT OMEGA"/>
    <property type="match status" value="1"/>
</dbReference>
<evidence type="ECO:0000313" key="13">
    <source>
        <dbReference type="Proteomes" id="UP000280444"/>
    </source>
</evidence>
<evidence type="ECO:0000313" key="12">
    <source>
        <dbReference type="EMBL" id="RRC96169.1"/>
    </source>
</evidence>
<dbReference type="RefSeq" id="WP_124867484.1">
    <property type="nucleotide sequence ID" value="NZ_RQZF01000001.1"/>
</dbReference>
<dbReference type="InterPro" id="IPR003716">
    <property type="entry name" value="DNA-dir_RNA_pol_omega"/>
</dbReference>
<dbReference type="EMBL" id="RQZF01000001">
    <property type="protein sequence ID" value="RRC96169.1"/>
    <property type="molecule type" value="Genomic_DNA"/>
</dbReference>
<protein>
    <recommendedName>
        <fullName evidence="3 11">DNA-directed RNA polymerase subunit omega</fullName>
        <shortName evidence="11">RNAP omega subunit</shortName>
        <ecNumber evidence="2 11">2.7.7.6</ecNumber>
    </recommendedName>
    <alternativeName>
        <fullName evidence="11">RNA polymerase omega subunit</fullName>
    </alternativeName>
    <alternativeName>
        <fullName evidence="9 11">Transcriptase subunit omega</fullName>
    </alternativeName>
</protein>
<accession>A0A3P1SGW9</accession>
<dbReference type="AlphaFoldDB" id="A0A3P1SGW9"/>
<evidence type="ECO:0000256" key="2">
    <source>
        <dbReference type="ARBA" id="ARBA00012418"/>
    </source>
</evidence>
<gene>
    <name evidence="11" type="primary">rpoZ</name>
    <name evidence="12" type="ORF">EII11_00375</name>
</gene>
<evidence type="ECO:0000256" key="10">
    <source>
        <dbReference type="ARBA" id="ARBA00048552"/>
    </source>
</evidence>
<dbReference type="GO" id="GO:0003677">
    <property type="term" value="F:DNA binding"/>
    <property type="evidence" value="ECO:0007669"/>
    <property type="project" value="UniProtKB-UniRule"/>
</dbReference>
<dbReference type="InterPro" id="IPR006110">
    <property type="entry name" value="Pol_omega/Rpo6/RPB6"/>
</dbReference>